<dbReference type="PANTHER" id="PTHR23534">
    <property type="entry name" value="MFS PERMEASE"/>
    <property type="match status" value="1"/>
</dbReference>
<feature type="transmembrane region" description="Helical" evidence="4">
    <location>
        <begin position="300"/>
        <end position="323"/>
    </location>
</feature>
<feature type="domain" description="Major facilitator superfamily (MFS) profile" evidence="5">
    <location>
        <begin position="159"/>
        <end position="390"/>
    </location>
</feature>
<dbReference type="Pfam" id="PF07690">
    <property type="entry name" value="MFS_1"/>
    <property type="match status" value="1"/>
</dbReference>
<feature type="transmembrane region" description="Helical" evidence="4">
    <location>
        <begin position="335"/>
        <end position="357"/>
    </location>
</feature>
<proteinExistence type="predicted"/>
<gene>
    <name evidence="6" type="ORF">COO20_09970</name>
</gene>
<keyword evidence="2 4" id="KW-1133">Transmembrane helix</keyword>
<name>A0A2N3KVD1_9PROT</name>
<feature type="transmembrane region" description="Helical" evidence="4">
    <location>
        <begin position="12"/>
        <end position="34"/>
    </location>
</feature>
<dbReference type="GO" id="GO:0022857">
    <property type="term" value="F:transmembrane transporter activity"/>
    <property type="evidence" value="ECO:0007669"/>
    <property type="project" value="InterPro"/>
</dbReference>
<dbReference type="SUPFAM" id="SSF103473">
    <property type="entry name" value="MFS general substrate transporter"/>
    <property type="match status" value="1"/>
</dbReference>
<dbReference type="RefSeq" id="WP_101266074.1">
    <property type="nucleotide sequence ID" value="NZ_NWTK01000005.1"/>
</dbReference>
<feature type="transmembrane region" description="Helical" evidence="4">
    <location>
        <begin position="210"/>
        <end position="229"/>
    </location>
</feature>
<dbReference type="InterPro" id="IPR036259">
    <property type="entry name" value="MFS_trans_sf"/>
</dbReference>
<dbReference type="PROSITE" id="PS50850">
    <property type="entry name" value="MFS"/>
    <property type="match status" value="1"/>
</dbReference>
<dbReference type="Proteomes" id="UP000233597">
    <property type="component" value="Unassembled WGS sequence"/>
</dbReference>
<dbReference type="OrthoDB" id="8558006at2"/>
<evidence type="ECO:0000313" key="7">
    <source>
        <dbReference type="Proteomes" id="UP000233597"/>
    </source>
</evidence>
<protein>
    <submittedName>
        <fullName evidence="6">MFS transporter</fullName>
    </submittedName>
</protein>
<dbReference type="InterPro" id="IPR020846">
    <property type="entry name" value="MFS_dom"/>
</dbReference>
<dbReference type="EMBL" id="NWTK01000005">
    <property type="protein sequence ID" value="PKR54446.1"/>
    <property type="molecule type" value="Genomic_DNA"/>
</dbReference>
<evidence type="ECO:0000313" key="6">
    <source>
        <dbReference type="EMBL" id="PKR54446.1"/>
    </source>
</evidence>
<feature type="transmembrane region" description="Helical" evidence="4">
    <location>
        <begin position="71"/>
        <end position="88"/>
    </location>
</feature>
<feature type="transmembrane region" description="Helical" evidence="4">
    <location>
        <begin position="134"/>
        <end position="155"/>
    </location>
</feature>
<evidence type="ECO:0000259" key="5">
    <source>
        <dbReference type="PROSITE" id="PS50850"/>
    </source>
</evidence>
<organism evidence="6 7">
    <name type="scientific">Thalassospira marina</name>
    <dbReference type="NCBI Taxonomy" id="2048283"/>
    <lineage>
        <taxon>Bacteria</taxon>
        <taxon>Pseudomonadati</taxon>
        <taxon>Pseudomonadota</taxon>
        <taxon>Alphaproteobacteria</taxon>
        <taxon>Rhodospirillales</taxon>
        <taxon>Thalassospiraceae</taxon>
        <taxon>Thalassospira</taxon>
    </lineage>
</organism>
<evidence type="ECO:0000256" key="2">
    <source>
        <dbReference type="ARBA" id="ARBA00022989"/>
    </source>
</evidence>
<feature type="transmembrane region" description="Helical" evidence="4">
    <location>
        <begin position="249"/>
        <end position="268"/>
    </location>
</feature>
<feature type="transmembrane region" description="Helical" evidence="4">
    <location>
        <begin position="275"/>
        <end position="294"/>
    </location>
</feature>
<dbReference type="InterPro" id="IPR011701">
    <property type="entry name" value="MFS"/>
</dbReference>
<feature type="transmembrane region" description="Helical" evidence="4">
    <location>
        <begin position="94"/>
        <end position="113"/>
    </location>
</feature>
<evidence type="ECO:0000256" key="1">
    <source>
        <dbReference type="ARBA" id="ARBA00022692"/>
    </source>
</evidence>
<dbReference type="PANTHER" id="PTHR23534:SF1">
    <property type="entry name" value="MAJOR FACILITATOR SUPERFAMILY PROTEIN"/>
    <property type="match status" value="1"/>
</dbReference>
<reference evidence="6 7" key="1">
    <citation type="submission" date="2017-09" db="EMBL/GenBank/DDBJ databases">
        <title>Biodiversity and function of Thalassospira species in the particle-attached aromatic-hydrocarbon-degrading consortia from the surface seawater of the South China Sea.</title>
        <authorList>
            <person name="Dong C."/>
            <person name="Liu R."/>
            <person name="Shao Z."/>
        </authorList>
    </citation>
    <scope>NUCLEOTIDE SEQUENCE [LARGE SCALE GENOMIC DNA]</scope>
    <source>
        <strain evidence="6 7">CSC1P2</strain>
    </source>
</reference>
<keyword evidence="3 4" id="KW-0472">Membrane</keyword>
<feature type="transmembrane region" description="Helical" evidence="4">
    <location>
        <begin position="40"/>
        <end position="59"/>
    </location>
</feature>
<dbReference type="Gene3D" id="1.20.1250.20">
    <property type="entry name" value="MFS general substrate transporter like domains"/>
    <property type="match status" value="1"/>
</dbReference>
<evidence type="ECO:0000256" key="4">
    <source>
        <dbReference type="SAM" id="Phobius"/>
    </source>
</evidence>
<keyword evidence="1 4" id="KW-0812">Transmembrane</keyword>
<evidence type="ECO:0000256" key="3">
    <source>
        <dbReference type="ARBA" id="ARBA00023136"/>
    </source>
</evidence>
<feature type="transmembrane region" description="Helical" evidence="4">
    <location>
        <begin position="161"/>
        <end position="183"/>
    </location>
</feature>
<feature type="transmembrane region" description="Helical" evidence="4">
    <location>
        <begin position="363"/>
        <end position="382"/>
    </location>
</feature>
<comment type="caution">
    <text evidence="6">The sequence shown here is derived from an EMBL/GenBank/DDBJ whole genome shotgun (WGS) entry which is preliminary data.</text>
</comment>
<accession>A0A2N3KVD1</accession>
<sequence length="390" mass="40506">MLLLTNGQVRLLFIAQALYWVCSMVGITLTSLVGVQLAPYAGLATLPLGLLVLGNLGGVQPISIYMQRHGRRAGLMAGALCGVIGALVASAGVWMGSFTVFCIGAVPIGIYQASARYYRYVALEAVESHHKGRAAAYVTGGGVLAALVAPELAVWARDALVIPFLGAYLVMVVMSVLAILLLAGVKPGDIPPRLPNGGAIMRELLLRPKIFAAVAISAIGQGVMVLIMTATPLAMKFCGFDITQSSEVIRWHFIGMFLPAFVAGPLIDRLGAKKVATFGSVILLISGIVALGGIDQSHFLISSLLLGLGWNLMLLAGTTLLGEGHDASERGHAQAVMELANGFLGAAASFAAGMLIVNAGWDAVNIGLMPAVLVGLVILVLCGRPARVTS</sequence>
<dbReference type="AlphaFoldDB" id="A0A2N3KVD1"/>